<accession>A0A8H9GM64</accession>
<comment type="caution">
    <text evidence="4">The sequence shown here is derived from an EMBL/GenBank/DDBJ whole genome shotgun (WGS) entry which is preliminary data.</text>
</comment>
<evidence type="ECO:0008006" key="6">
    <source>
        <dbReference type="Google" id="ProtNLM"/>
    </source>
</evidence>
<reference evidence="5" key="1">
    <citation type="journal article" date="2019" name="Int. J. Syst. Evol. Microbiol.">
        <title>The Global Catalogue of Microorganisms (GCM) 10K type strain sequencing project: providing services to taxonomists for standard genome sequencing and annotation.</title>
        <authorList>
            <consortium name="The Broad Institute Genomics Platform"/>
            <consortium name="The Broad Institute Genome Sequencing Center for Infectious Disease"/>
            <person name="Wu L."/>
            <person name="Ma J."/>
        </authorList>
    </citation>
    <scope>NUCLEOTIDE SEQUENCE [LARGE SCALE GENOMIC DNA]</scope>
    <source>
        <strain evidence="5">JCM 31047</strain>
    </source>
</reference>
<evidence type="ECO:0000313" key="4">
    <source>
        <dbReference type="EMBL" id="GGM36886.1"/>
    </source>
</evidence>
<keyword evidence="5" id="KW-1185">Reference proteome</keyword>
<keyword evidence="3" id="KW-0804">Transcription</keyword>
<evidence type="ECO:0000313" key="5">
    <source>
        <dbReference type="Proteomes" id="UP000600547"/>
    </source>
</evidence>
<organism evidence="4 5">
    <name type="scientific">Deinococcus arenae</name>
    <dbReference type="NCBI Taxonomy" id="1452751"/>
    <lineage>
        <taxon>Bacteria</taxon>
        <taxon>Thermotogati</taxon>
        <taxon>Deinococcota</taxon>
        <taxon>Deinococci</taxon>
        <taxon>Deinococcales</taxon>
        <taxon>Deinococcaceae</taxon>
        <taxon>Deinococcus</taxon>
    </lineage>
</organism>
<dbReference type="Gene3D" id="1.10.10.10">
    <property type="entry name" value="Winged helix-like DNA-binding domain superfamily/Winged helix DNA-binding domain"/>
    <property type="match status" value="1"/>
</dbReference>
<name>A0A8H9GM64_9DEIO</name>
<dbReference type="SUPFAM" id="SSF46785">
    <property type="entry name" value="Winged helix' DNA-binding domain"/>
    <property type="match status" value="1"/>
</dbReference>
<gene>
    <name evidence="4" type="ORF">GCM10008956_11710</name>
</gene>
<sequence length="160" mass="18100">MSTSAEQRYIDDFALVYENAGLPRIAGRVLGYLMICTPHAQSAQQLATALNASRASISTMTRLLTTLELIERVAQRGRQPDLYRIREGAWTQLLQRRLTHLSPFTQLAENGLQLLEGAAPADRQRLEEMRDLYHFFEEEMAALIERLEARRSSAAQGRPA</sequence>
<proteinExistence type="predicted"/>
<dbReference type="EMBL" id="BMQG01000003">
    <property type="protein sequence ID" value="GGM36886.1"/>
    <property type="molecule type" value="Genomic_DNA"/>
</dbReference>
<dbReference type="InterPro" id="IPR036388">
    <property type="entry name" value="WH-like_DNA-bd_sf"/>
</dbReference>
<dbReference type="RefSeq" id="WP_110833066.1">
    <property type="nucleotide sequence ID" value="NZ_BMQG01000003.1"/>
</dbReference>
<keyword evidence="2" id="KW-0238">DNA-binding</keyword>
<evidence type="ECO:0000256" key="1">
    <source>
        <dbReference type="ARBA" id="ARBA00023015"/>
    </source>
</evidence>
<dbReference type="GO" id="GO:0003677">
    <property type="term" value="F:DNA binding"/>
    <property type="evidence" value="ECO:0007669"/>
    <property type="project" value="UniProtKB-KW"/>
</dbReference>
<dbReference type="PANTHER" id="PTHR38465:SF2">
    <property type="entry name" value="HTH-TYPE TRANSCRIPTIONAL REGULATOR MMPR5"/>
    <property type="match status" value="1"/>
</dbReference>
<dbReference type="AlphaFoldDB" id="A0A8H9GM64"/>
<dbReference type="PANTHER" id="PTHR38465">
    <property type="entry name" value="HTH-TYPE TRANSCRIPTIONAL REGULATOR MJ1563-RELATED"/>
    <property type="match status" value="1"/>
</dbReference>
<protein>
    <recommendedName>
        <fullName evidence="6">MarR family transcriptional regulator</fullName>
    </recommendedName>
</protein>
<keyword evidence="1" id="KW-0805">Transcription regulation</keyword>
<dbReference type="InterPro" id="IPR036390">
    <property type="entry name" value="WH_DNA-bd_sf"/>
</dbReference>
<dbReference type="InterPro" id="IPR052362">
    <property type="entry name" value="HTH-GbsR_regulator"/>
</dbReference>
<dbReference type="Proteomes" id="UP000600547">
    <property type="component" value="Unassembled WGS sequence"/>
</dbReference>
<evidence type="ECO:0000256" key="2">
    <source>
        <dbReference type="ARBA" id="ARBA00023125"/>
    </source>
</evidence>
<evidence type="ECO:0000256" key="3">
    <source>
        <dbReference type="ARBA" id="ARBA00023163"/>
    </source>
</evidence>
<dbReference type="Gene3D" id="1.10.287.160">
    <property type="entry name" value="HR1 repeat"/>
    <property type="match status" value="1"/>
</dbReference>